<dbReference type="PROSITE" id="PS50005">
    <property type="entry name" value="TPR"/>
    <property type="match status" value="1"/>
</dbReference>
<evidence type="ECO:0000256" key="1">
    <source>
        <dbReference type="PROSITE-ProRule" id="PRU00339"/>
    </source>
</evidence>
<reference evidence="2 3" key="1">
    <citation type="submission" date="2019-03" db="EMBL/GenBank/DDBJ databases">
        <title>Genomic Encyclopedia of Type Strains, Phase IV (KMG-IV): sequencing the most valuable type-strain genomes for metagenomic binning, comparative biology and taxonomic classification.</title>
        <authorList>
            <person name="Goeker M."/>
        </authorList>
    </citation>
    <scope>NUCLEOTIDE SEQUENCE [LARGE SCALE GENOMIC DNA]</scope>
    <source>
        <strain evidence="2 3">DSM 23344</strain>
    </source>
</reference>
<accession>A0A4V2SBH2</accession>
<protein>
    <submittedName>
        <fullName evidence="2">Tetratricopeptide repeat protein</fullName>
    </submittedName>
</protein>
<dbReference type="InterPro" id="IPR012668">
    <property type="entry name" value="CHP02466"/>
</dbReference>
<organism evidence="2 3">
    <name type="scientific">Chromatocurvus halotolerans</name>
    <dbReference type="NCBI Taxonomy" id="1132028"/>
    <lineage>
        <taxon>Bacteria</taxon>
        <taxon>Pseudomonadati</taxon>
        <taxon>Pseudomonadota</taxon>
        <taxon>Gammaproteobacteria</taxon>
        <taxon>Cellvibrionales</taxon>
        <taxon>Halieaceae</taxon>
        <taxon>Chromatocurvus</taxon>
    </lineage>
</organism>
<gene>
    <name evidence="2" type="ORF">EV688_108106</name>
</gene>
<dbReference type="Pfam" id="PF13759">
    <property type="entry name" value="2OG-FeII_Oxy_5"/>
    <property type="match status" value="1"/>
</dbReference>
<dbReference type="SMART" id="SM00028">
    <property type="entry name" value="TPR"/>
    <property type="match status" value="3"/>
</dbReference>
<dbReference type="Gene3D" id="1.25.40.10">
    <property type="entry name" value="Tetratricopeptide repeat domain"/>
    <property type="match status" value="2"/>
</dbReference>
<name>A0A4V2SBH2_9GAMM</name>
<dbReference type="Proteomes" id="UP000294980">
    <property type="component" value="Unassembled WGS sequence"/>
</dbReference>
<keyword evidence="1" id="KW-0802">TPR repeat</keyword>
<dbReference type="AlphaFoldDB" id="A0A4V2SBH2"/>
<dbReference type="InterPro" id="IPR011990">
    <property type="entry name" value="TPR-like_helical_dom_sf"/>
</dbReference>
<dbReference type="PANTHER" id="PTHR44809">
    <property type="match status" value="1"/>
</dbReference>
<dbReference type="EMBL" id="SLWX01000008">
    <property type="protein sequence ID" value="TCO75540.1"/>
    <property type="molecule type" value="Genomic_DNA"/>
</dbReference>
<evidence type="ECO:0000313" key="2">
    <source>
        <dbReference type="EMBL" id="TCO75540.1"/>
    </source>
</evidence>
<dbReference type="PANTHER" id="PTHR44809:SF1">
    <property type="entry name" value="PROTEIN O-MANNOSYL-TRANSFERASE TMTC1"/>
    <property type="match status" value="1"/>
</dbReference>
<sequence length="596" mass="65246">MSLADSLQQIYSLYQKKQFARAQAALRPIMARHANSPDAWRLAGMLGRATGQRDQAEHALRYALSLQKNHPETLNTLGSLMRDQLREFEAEGLYRTALDHAPQHTAVKTNLCRLLLAQQRPLEVIRLTQDLASQGPPALWRLRGEALLTMGRAELALIAFDRSLALEPASATGMQGWVRSLFELGKIADGAAVAEAHAAGNVGFAVLLVRALMEQGKWSQATELARATAARDPNAPNACFVAAQLLWMQGETAALEDLLQNAVAQAAGPGPLLTCAEIRRSMGDTGAAHALVDLCESRFGASTQAACVRNNTALEEGNLALALKAGERAYQLGEQDIRCRASFVQSLLVNGAAERALPIIEETLGKAPQHQLWLALWRDGLRQLDDERQAWLMDYDKMVGSIRLQTPPGYTDLAEFNRALAEVLRPLHQAKHHPLDQSLLQGSQTSMDLRFIDSPVIRRFMDSVGQAIKGFVSAMPDDNTHPLYCRKDTLAAPTAMWSVRLEPTGRHVNHIHSQGWLSSAYYVDLPPDDASDPRAGSLQLGEPRYPTPGTAVERTVPAEAGNLVLFPSYAWHGTVPARTGTRLSIAFDITPQSELR</sequence>
<dbReference type="InterPro" id="IPR052943">
    <property type="entry name" value="TMTC_O-mannosyl-trnsfr"/>
</dbReference>
<dbReference type="SUPFAM" id="SSF48452">
    <property type="entry name" value="TPR-like"/>
    <property type="match status" value="2"/>
</dbReference>
<comment type="caution">
    <text evidence="2">The sequence shown here is derived from an EMBL/GenBank/DDBJ whole genome shotgun (WGS) entry which is preliminary data.</text>
</comment>
<feature type="repeat" description="TPR" evidence="1">
    <location>
        <begin position="137"/>
        <end position="170"/>
    </location>
</feature>
<evidence type="ECO:0000313" key="3">
    <source>
        <dbReference type="Proteomes" id="UP000294980"/>
    </source>
</evidence>
<dbReference type="InterPro" id="IPR019734">
    <property type="entry name" value="TPR_rpt"/>
</dbReference>
<dbReference type="Gene3D" id="2.60.120.620">
    <property type="entry name" value="q2cbj1_9rhob like domain"/>
    <property type="match status" value="1"/>
</dbReference>
<keyword evidence="3" id="KW-1185">Reference proteome</keyword>
<proteinExistence type="predicted"/>
<dbReference type="Pfam" id="PF13432">
    <property type="entry name" value="TPR_16"/>
    <property type="match status" value="1"/>
</dbReference>